<dbReference type="Pfam" id="PF09349">
    <property type="entry name" value="OHCU_decarbox"/>
    <property type="match status" value="1"/>
</dbReference>
<keyword evidence="6 8" id="KW-0456">Lyase</keyword>
<dbReference type="InterPro" id="IPR036778">
    <property type="entry name" value="OHCU_decarboxylase_sf"/>
</dbReference>
<dbReference type="RefSeq" id="WP_332902169.1">
    <property type="nucleotide sequence ID" value="NZ_JBAGLP010000118.1"/>
</dbReference>
<dbReference type="EC" id="4.1.1.97" evidence="3"/>
<keyword evidence="5" id="KW-0210">Decarboxylase</keyword>
<evidence type="ECO:0000256" key="1">
    <source>
        <dbReference type="ARBA" id="ARBA00001163"/>
    </source>
</evidence>
<dbReference type="GO" id="GO:0051997">
    <property type="term" value="F:2-oxo-4-hydroxy-4-carboxy-5-ureidoimidazoline decarboxylase activity"/>
    <property type="evidence" value="ECO:0007669"/>
    <property type="project" value="UniProtKB-EC"/>
</dbReference>
<evidence type="ECO:0000313" key="9">
    <source>
        <dbReference type="Proteomes" id="UP001310387"/>
    </source>
</evidence>
<evidence type="ECO:0000256" key="6">
    <source>
        <dbReference type="ARBA" id="ARBA00023239"/>
    </source>
</evidence>
<dbReference type="Proteomes" id="UP001310387">
    <property type="component" value="Unassembled WGS sequence"/>
</dbReference>
<evidence type="ECO:0000259" key="7">
    <source>
        <dbReference type="Pfam" id="PF09349"/>
    </source>
</evidence>
<feature type="domain" description="Oxo-4-hydroxy-4-carboxy-5-ureidoimidazoline decarboxylase" evidence="7">
    <location>
        <begin position="8"/>
        <end position="159"/>
    </location>
</feature>
<evidence type="ECO:0000256" key="5">
    <source>
        <dbReference type="ARBA" id="ARBA00022793"/>
    </source>
</evidence>
<evidence type="ECO:0000256" key="2">
    <source>
        <dbReference type="ARBA" id="ARBA00004754"/>
    </source>
</evidence>
<sequence>MHIDEFDTLDDAPAREVVSVWAAVPPWVDAVVAGRPYGSVRALADRATVLTRSWDGATLDAALAHHPRIGEKAAGDGAGAAASRREQASMADAGADVETRMAAGNRAYEERFGRVFLVRAAGRSPQEMLTELERRLANDEATETAEACDQLAQIALLRLHDTITEETT</sequence>
<dbReference type="NCBIfam" id="NF010372">
    <property type="entry name" value="PRK13798.1"/>
    <property type="match status" value="1"/>
</dbReference>
<gene>
    <name evidence="8" type="primary">uraD</name>
    <name evidence="8" type="ORF">V5O49_10350</name>
</gene>
<reference evidence="8" key="2">
    <citation type="submission" date="2024-02" db="EMBL/GenBank/DDBJ databases">
        <authorList>
            <person name="Prathaban M."/>
            <person name="Mythili R."/>
            <person name="Sharmila Devi N."/>
            <person name="Sobanaa M."/>
            <person name="Prathiviraj R."/>
            <person name="Selvin J."/>
        </authorList>
    </citation>
    <scope>NUCLEOTIDE SEQUENCE</scope>
    <source>
        <strain evidence="8">MP1014</strain>
    </source>
</reference>
<dbReference type="InterPro" id="IPR017595">
    <property type="entry name" value="OHCU_decarboxylase-2"/>
</dbReference>
<dbReference type="InterPro" id="IPR018020">
    <property type="entry name" value="OHCU_decarboxylase"/>
</dbReference>
<organism evidence="8 9">
    <name type="scientific">Isoptericola haloaureus</name>
    <dbReference type="NCBI Taxonomy" id="1542902"/>
    <lineage>
        <taxon>Bacteria</taxon>
        <taxon>Bacillati</taxon>
        <taxon>Actinomycetota</taxon>
        <taxon>Actinomycetes</taxon>
        <taxon>Micrococcales</taxon>
        <taxon>Promicromonosporaceae</taxon>
        <taxon>Isoptericola</taxon>
    </lineage>
</organism>
<evidence type="ECO:0000256" key="3">
    <source>
        <dbReference type="ARBA" id="ARBA00012257"/>
    </source>
</evidence>
<proteinExistence type="predicted"/>
<dbReference type="PANTHER" id="PTHR43466">
    <property type="entry name" value="2-OXO-4-HYDROXY-4-CARBOXY-5-UREIDOIMIDAZOLINE DECARBOXYLASE-RELATED"/>
    <property type="match status" value="1"/>
</dbReference>
<evidence type="ECO:0000313" key="8">
    <source>
        <dbReference type="EMBL" id="MEG3615523.1"/>
    </source>
</evidence>
<keyword evidence="4" id="KW-0659">Purine metabolism</keyword>
<comment type="pathway">
    <text evidence="2">Purine metabolism; urate degradation; (S)-allantoin from urate: step 3/3.</text>
</comment>
<dbReference type="PANTHER" id="PTHR43466:SF1">
    <property type="entry name" value="2-OXO-4-HYDROXY-4-CARBOXY-5-UREIDOIMIDAZOLINE DECARBOXYLASE-RELATED"/>
    <property type="match status" value="1"/>
</dbReference>
<dbReference type="NCBIfam" id="TIGR03180">
    <property type="entry name" value="UraD_2"/>
    <property type="match status" value="1"/>
</dbReference>
<evidence type="ECO:0000256" key="4">
    <source>
        <dbReference type="ARBA" id="ARBA00022631"/>
    </source>
</evidence>
<accession>A0ABU7Z854</accession>
<dbReference type="Gene3D" id="1.10.3330.10">
    <property type="entry name" value="Oxo-4-hydroxy-4-carboxy-5-ureidoimidazoline decarboxylase"/>
    <property type="match status" value="1"/>
</dbReference>
<protein>
    <recommendedName>
        <fullName evidence="3">2-oxo-4-hydroxy-4-carboxy-5-ureidoimidazoline decarboxylase</fullName>
        <ecNumber evidence="3">4.1.1.97</ecNumber>
    </recommendedName>
</protein>
<comment type="catalytic activity">
    <reaction evidence="1">
        <text>5-hydroxy-2-oxo-4-ureido-2,5-dihydro-1H-imidazole-5-carboxylate + H(+) = (S)-allantoin + CO2</text>
        <dbReference type="Rhea" id="RHEA:26301"/>
        <dbReference type="ChEBI" id="CHEBI:15378"/>
        <dbReference type="ChEBI" id="CHEBI:15678"/>
        <dbReference type="ChEBI" id="CHEBI:16526"/>
        <dbReference type="ChEBI" id="CHEBI:58639"/>
        <dbReference type="EC" id="4.1.1.97"/>
    </reaction>
</comment>
<comment type="caution">
    <text evidence="8">The sequence shown here is derived from an EMBL/GenBank/DDBJ whole genome shotgun (WGS) entry which is preliminary data.</text>
</comment>
<keyword evidence="9" id="KW-1185">Reference proteome</keyword>
<name>A0ABU7Z854_9MICO</name>
<dbReference type="SUPFAM" id="SSF158694">
    <property type="entry name" value="UraD-Like"/>
    <property type="match status" value="1"/>
</dbReference>
<dbReference type="EMBL" id="JBAGLP010000118">
    <property type="protein sequence ID" value="MEG3615523.1"/>
    <property type="molecule type" value="Genomic_DNA"/>
</dbReference>
<reference evidence="8" key="1">
    <citation type="journal article" date="2024" name="Antonie Van Leeuwenhoek">
        <title>Isoptericola haloaureus sp. nov., a dimorphic actinobacterium isolated from mangrove sediments of southeast India, implicating biosaline agricultural significance through nitrogen fixation and salt tolerance genes.</title>
        <authorList>
            <person name="Prathaban M."/>
            <person name="Prathiviraj R."/>
            <person name="Ravichandran M."/>
            <person name="Natarajan S.D."/>
            <person name="Sobanaa M."/>
            <person name="Hari Krishna Kumar S."/>
            <person name="Chandrasekar V."/>
            <person name="Selvin J."/>
        </authorList>
    </citation>
    <scope>NUCLEOTIDE SEQUENCE</scope>
    <source>
        <strain evidence="8">MP1014</strain>
    </source>
</reference>